<evidence type="ECO:0000256" key="3">
    <source>
        <dbReference type="SAM" id="MobiDB-lite"/>
    </source>
</evidence>
<dbReference type="InterPro" id="IPR036856">
    <property type="entry name" value="Ald_Oxase/Xan_DH_a/b_sf"/>
</dbReference>
<keyword evidence="6" id="KW-1185">Reference proteome</keyword>
<protein>
    <submittedName>
        <fullName evidence="5">Carbon-monoxide dehydrogenase large subunit</fullName>
    </submittedName>
</protein>
<dbReference type="SUPFAM" id="SSF56003">
    <property type="entry name" value="Molybdenum cofactor-binding domain"/>
    <property type="match status" value="1"/>
</dbReference>
<dbReference type="OrthoDB" id="9758509at2"/>
<dbReference type="AlphaFoldDB" id="A0A1I4E2W2"/>
<dbReference type="InterPro" id="IPR016208">
    <property type="entry name" value="Ald_Oxase/xanthine_DH-like"/>
</dbReference>
<dbReference type="GO" id="GO:0005506">
    <property type="term" value="F:iron ion binding"/>
    <property type="evidence" value="ECO:0007669"/>
    <property type="project" value="InterPro"/>
</dbReference>
<dbReference type="Pfam" id="PF01315">
    <property type="entry name" value="Ald_Xan_dh_C"/>
    <property type="match status" value="1"/>
</dbReference>
<dbReference type="PANTHER" id="PTHR11908">
    <property type="entry name" value="XANTHINE DEHYDROGENASE"/>
    <property type="match status" value="1"/>
</dbReference>
<feature type="region of interest" description="Disordered" evidence="3">
    <location>
        <begin position="791"/>
        <end position="816"/>
    </location>
</feature>
<dbReference type="InterPro" id="IPR008274">
    <property type="entry name" value="AldOxase/xan_DH_MoCoBD1"/>
</dbReference>
<dbReference type="Gene3D" id="3.90.1170.50">
    <property type="entry name" value="Aldehyde oxidase/xanthine dehydrogenase, a/b hammerhead"/>
    <property type="match status" value="1"/>
</dbReference>
<gene>
    <name evidence="5" type="ORF">SAMN04488085_105202</name>
</gene>
<name>A0A1I4E2W2_9ACTN</name>
<sequence length="816" mass="87309">MTTVERPAAADRSGPVTRGVIGSWQLRKEDDRLLRGDGRFTDDVEPAHVLHMAVGRCPYPHARIVRIDTSAAEQLEGVKHVLTGADVRAATEPLGVLRPVPGAPRLPYYALAQDVATHEGQPVVSVVATSRHVAEDALELVDVEYEPLPHVVDVLAALEPGAPVLHPDVLDSNLLAANSDGSGDPEARIREADVVVEGRFRINRVTALPMETRAVVAEWRPGARELTVHTSTQVPHLIRKQLAESLRLQESDIRAVASDVGGGFGLKLGVFPEDVLACLHAMALRRPVKWTEDRAEHFRNSTHARESVHDYRIAADAEGRILAMTDVYATDIGGWNSPFGSAQLSSVVLNGPYRVTDGYAERRVTLTNKTPIGAYRGYGQPEVNFAYERLMDTLARRLDLDPVELRAKNMLTPAELPWKNPTGAVYDSGDYEKCLRMAAEAIGWDAHRGTPRTPRADGRIRGIGFSSFVERTGYASARFLARRGSQFGAHESVTLRANRSGGIDVWTGVSTMGQSAETAFAQVVSEVFGIGYDAVKVHAGDTSASPLNTGAFASRTMIAASGALKEAAEELAAKTLRLAAWRLESDPELLEIAGPVVRRRDDASVSVTLAEVFGTAITGQGIPPGEEPGLEATSHFEPADAAYSFGTAAALVAVDPGTGEFEIERFVMVHDAGTVVNPTVVDGQVRGALAQGFGAALTEELRYDAETGQLVNGSMVDYFPPTAADLPPIELLHTEVPSPVTPFGIRGVGEVGTIPPGAAVANAICDALADFGVELDTLPITPEAVWRALSGRSDGQGFDEELTPTRENLPDGGVGY</sequence>
<evidence type="ECO:0000259" key="4">
    <source>
        <dbReference type="SMART" id="SM01008"/>
    </source>
</evidence>
<keyword evidence="2" id="KW-0560">Oxidoreductase</keyword>
<dbReference type="GO" id="GO:0016491">
    <property type="term" value="F:oxidoreductase activity"/>
    <property type="evidence" value="ECO:0007669"/>
    <property type="project" value="UniProtKB-KW"/>
</dbReference>
<evidence type="ECO:0000256" key="1">
    <source>
        <dbReference type="ARBA" id="ARBA00022505"/>
    </source>
</evidence>
<dbReference type="InterPro" id="IPR000674">
    <property type="entry name" value="Ald_Oxase/Xan_DH_a/b"/>
</dbReference>
<dbReference type="Pfam" id="PF20256">
    <property type="entry name" value="MoCoBD_2"/>
    <property type="match status" value="1"/>
</dbReference>
<evidence type="ECO:0000256" key="2">
    <source>
        <dbReference type="ARBA" id="ARBA00023002"/>
    </source>
</evidence>
<keyword evidence="1" id="KW-0500">Molybdenum</keyword>
<evidence type="ECO:0000313" key="6">
    <source>
        <dbReference type="Proteomes" id="UP000199152"/>
    </source>
</evidence>
<dbReference type="STRING" id="504800.SAMN04488085_105202"/>
<dbReference type="SUPFAM" id="SSF54665">
    <property type="entry name" value="CO dehydrogenase molybdoprotein N-domain-like"/>
    <property type="match status" value="1"/>
</dbReference>
<dbReference type="Proteomes" id="UP000199152">
    <property type="component" value="Unassembled WGS sequence"/>
</dbReference>
<dbReference type="EMBL" id="FOSW01000005">
    <property type="protein sequence ID" value="SFL00134.1"/>
    <property type="molecule type" value="Genomic_DNA"/>
</dbReference>
<dbReference type="SMART" id="SM01008">
    <property type="entry name" value="Ald_Xan_dh_C"/>
    <property type="match status" value="1"/>
</dbReference>
<dbReference type="InParanoid" id="A0A1I4E2W2"/>
<dbReference type="InterPro" id="IPR046867">
    <property type="entry name" value="AldOxase/xan_DH_MoCoBD2"/>
</dbReference>
<accession>A0A1I4E2W2</accession>
<evidence type="ECO:0000313" key="5">
    <source>
        <dbReference type="EMBL" id="SFL00134.1"/>
    </source>
</evidence>
<dbReference type="RefSeq" id="WP_091323976.1">
    <property type="nucleotide sequence ID" value="NZ_FOSW01000005.1"/>
</dbReference>
<feature type="domain" description="Aldehyde oxidase/xanthine dehydrogenase a/b hammerhead" evidence="4">
    <location>
        <begin position="35"/>
        <end position="149"/>
    </location>
</feature>
<dbReference type="PANTHER" id="PTHR11908:SF132">
    <property type="entry name" value="ALDEHYDE OXIDASE 1-RELATED"/>
    <property type="match status" value="1"/>
</dbReference>
<dbReference type="InterPro" id="IPR037165">
    <property type="entry name" value="AldOxase/xan_DH_Mopterin-bd_sf"/>
</dbReference>
<dbReference type="Gene3D" id="3.30.365.10">
    <property type="entry name" value="Aldehyde oxidase/xanthine dehydrogenase, molybdopterin binding domain"/>
    <property type="match status" value="4"/>
</dbReference>
<proteinExistence type="predicted"/>
<reference evidence="5 6" key="1">
    <citation type="submission" date="2016-10" db="EMBL/GenBank/DDBJ databases">
        <authorList>
            <person name="de Groot N.N."/>
        </authorList>
    </citation>
    <scope>NUCLEOTIDE SEQUENCE [LARGE SCALE GENOMIC DNA]</scope>
    <source>
        <strain evidence="5 6">DSM 45317</strain>
    </source>
</reference>
<dbReference type="Pfam" id="PF02738">
    <property type="entry name" value="MoCoBD_1"/>
    <property type="match status" value="1"/>
</dbReference>
<organism evidence="5 6">
    <name type="scientific">Geodermatophilus ruber</name>
    <dbReference type="NCBI Taxonomy" id="504800"/>
    <lineage>
        <taxon>Bacteria</taxon>
        <taxon>Bacillati</taxon>
        <taxon>Actinomycetota</taxon>
        <taxon>Actinomycetes</taxon>
        <taxon>Geodermatophilales</taxon>
        <taxon>Geodermatophilaceae</taxon>
        <taxon>Geodermatophilus</taxon>
    </lineage>
</organism>